<keyword evidence="3" id="KW-1185">Reference proteome</keyword>
<evidence type="ECO:0000256" key="1">
    <source>
        <dbReference type="SAM" id="Phobius"/>
    </source>
</evidence>
<protein>
    <submittedName>
        <fullName evidence="2">Uncharacterized protein</fullName>
    </submittedName>
</protein>
<sequence length="101" mass="11421">MEEIAAYSTVVCIFSLLISLYLHGYVTSSLICFEIMALPLFLTSILLMKVVGPIERKEWDDNDMYLISSGALYSSIGLMIPLACFSLITLLPFRHYYRAKA</sequence>
<organism evidence="2 3">
    <name type="scientific">Candidatus Methanodesulfokora washburnensis</name>
    <dbReference type="NCBI Taxonomy" id="2478471"/>
    <lineage>
        <taxon>Archaea</taxon>
        <taxon>Thermoproteota</taxon>
        <taxon>Candidatus Korarchaeia</taxon>
        <taxon>Candidatus Korarchaeia incertae sedis</taxon>
        <taxon>Candidatus Methanodesulfokora</taxon>
    </lineage>
</organism>
<gene>
    <name evidence="2" type="ORF">D6D85_10720</name>
</gene>
<reference evidence="2 3" key="1">
    <citation type="submission" date="2018-10" db="EMBL/GenBank/DDBJ databases">
        <title>Co-occurring genomic capacity for anaerobic methane metabolism and dissimilatory sulfite reduction discovered in the Korarchaeota.</title>
        <authorList>
            <person name="Mckay L.J."/>
            <person name="Dlakic M."/>
            <person name="Fields M.W."/>
            <person name="Delmont T.O."/>
            <person name="Eren A.M."/>
            <person name="Jay Z.J."/>
            <person name="Klingelsmith K.B."/>
            <person name="Rusch D.B."/>
            <person name="Inskeep W.P."/>
        </authorList>
    </citation>
    <scope>NUCLEOTIDE SEQUENCE [LARGE SCALE GENOMIC DNA]</scope>
    <source>
        <strain evidence="2 3">MDKW</strain>
    </source>
</reference>
<proteinExistence type="predicted"/>
<feature type="transmembrane region" description="Helical" evidence="1">
    <location>
        <begin position="30"/>
        <end position="51"/>
    </location>
</feature>
<feature type="transmembrane region" description="Helical" evidence="1">
    <location>
        <begin position="6"/>
        <end position="23"/>
    </location>
</feature>
<dbReference type="EMBL" id="RCOS01000122">
    <property type="protein sequence ID" value="RSN73319.1"/>
    <property type="molecule type" value="Genomic_DNA"/>
</dbReference>
<dbReference type="AlphaFoldDB" id="A0A3R9RLX8"/>
<comment type="caution">
    <text evidence="2">The sequence shown here is derived from an EMBL/GenBank/DDBJ whole genome shotgun (WGS) entry which is preliminary data.</text>
</comment>
<keyword evidence="1" id="KW-0812">Transmembrane</keyword>
<keyword evidence="1" id="KW-1133">Transmembrane helix</keyword>
<dbReference type="RefSeq" id="WP_125671961.1">
    <property type="nucleotide sequence ID" value="NZ_RCOS01000122.1"/>
</dbReference>
<evidence type="ECO:0000313" key="2">
    <source>
        <dbReference type="EMBL" id="RSN73319.1"/>
    </source>
</evidence>
<accession>A0A3R9RLX8</accession>
<feature type="transmembrane region" description="Helical" evidence="1">
    <location>
        <begin position="71"/>
        <end position="93"/>
    </location>
</feature>
<evidence type="ECO:0000313" key="3">
    <source>
        <dbReference type="Proteomes" id="UP000277582"/>
    </source>
</evidence>
<keyword evidence="1" id="KW-0472">Membrane</keyword>
<name>A0A3R9RLX8_9CREN</name>
<dbReference type="Proteomes" id="UP000277582">
    <property type="component" value="Unassembled WGS sequence"/>
</dbReference>